<dbReference type="EMBL" id="FOBW01000007">
    <property type="protein sequence ID" value="SEM93410.1"/>
    <property type="molecule type" value="Genomic_DNA"/>
</dbReference>
<gene>
    <name evidence="2" type="ORF">SAMN05192533_10749</name>
</gene>
<dbReference type="RefSeq" id="WP_090745119.1">
    <property type="nucleotide sequence ID" value="NZ_FOBW01000007.1"/>
</dbReference>
<dbReference type="InterPro" id="IPR000014">
    <property type="entry name" value="PAS"/>
</dbReference>
<dbReference type="InterPro" id="IPR035965">
    <property type="entry name" value="PAS-like_dom_sf"/>
</dbReference>
<dbReference type="OrthoDB" id="9763484at2"/>
<protein>
    <submittedName>
        <fullName evidence="2">PAS domain S-box-containing protein</fullName>
    </submittedName>
</protein>
<feature type="domain" description="PAS" evidence="1">
    <location>
        <begin position="32"/>
        <end position="120"/>
    </location>
</feature>
<accession>A0A1H8CEJ1</accession>
<dbReference type="Pfam" id="PF13426">
    <property type="entry name" value="PAS_9"/>
    <property type="match status" value="1"/>
</dbReference>
<evidence type="ECO:0000259" key="1">
    <source>
        <dbReference type="Pfam" id="PF13426"/>
    </source>
</evidence>
<dbReference type="NCBIfam" id="TIGR00229">
    <property type="entry name" value="sensory_box"/>
    <property type="match status" value="1"/>
</dbReference>
<dbReference type="Gene3D" id="3.30.450.20">
    <property type="entry name" value="PAS domain"/>
    <property type="match status" value="1"/>
</dbReference>
<reference evidence="3" key="1">
    <citation type="submission" date="2016-10" db="EMBL/GenBank/DDBJ databases">
        <authorList>
            <person name="Varghese N."/>
            <person name="Submissions S."/>
        </authorList>
    </citation>
    <scope>NUCLEOTIDE SEQUENCE [LARGE SCALE GENOMIC DNA]</scope>
    <source>
        <strain evidence="3">B48,IBRC-M 10115,DSM 25386,CECT 8001</strain>
    </source>
</reference>
<dbReference type="STRING" id="930146.SAMN05192533_10749"/>
<organism evidence="2 3">
    <name type="scientific">Mesobacillus persicus</name>
    <dbReference type="NCBI Taxonomy" id="930146"/>
    <lineage>
        <taxon>Bacteria</taxon>
        <taxon>Bacillati</taxon>
        <taxon>Bacillota</taxon>
        <taxon>Bacilli</taxon>
        <taxon>Bacillales</taxon>
        <taxon>Bacillaceae</taxon>
        <taxon>Mesobacillus</taxon>
    </lineage>
</organism>
<dbReference type="Proteomes" id="UP000198553">
    <property type="component" value="Unassembled WGS sequence"/>
</dbReference>
<evidence type="ECO:0000313" key="2">
    <source>
        <dbReference type="EMBL" id="SEM93410.1"/>
    </source>
</evidence>
<evidence type="ECO:0000313" key="3">
    <source>
        <dbReference type="Proteomes" id="UP000198553"/>
    </source>
</evidence>
<keyword evidence="3" id="KW-1185">Reference proteome</keyword>
<sequence>MGKLDNDRINNLLKLYIDSNKDKDFYLSRKRDACLICNLLGQIVYANHGSKELTGYKDDLLSKGLRDLFIDTELDENQAFFKDRAPETLNYFRSKLISQSGRTIEVNVAYFPIYFMDEYVGTYITIKE</sequence>
<dbReference type="SUPFAM" id="SSF55785">
    <property type="entry name" value="PYP-like sensor domain (PAS domain)"/>
    <property type="match status" value="1"/>
</dbReference>
<dbReference type="CDD" id="cd00130">
    <property type="entry name" value="PAS"/>
    <property type="match status" value="1"/>
</dbReference>
<dbReference type="AlphaFoldDB" id="A0A1H8CEJ1"/>
<proteinExistence type="predicted"/>
<name>A0A1H8CEJ1_9BACI</name>